<evidence type="ECO:0000256" key="1">
    <source>
        <dbReference type="SAM" id="MobiDB-lite"/>
    </source>
</evidence>
<name>A0A8I2YRC4_9AGAM</name>
<reference evidence="2" key="1">
    <citation type="submission" date="2021-03" db="EMBL/GenBank/DDBJ databases">
        <title>Evolutionary innovations through gain and loss of genes in the ectomycorrhizal Boletales.</title>
        <authorList>
            <person name="Wu G."/>
            <person name="Miyauchi S."/>
            <person name="Morin E."/>
            <person name="Yang Z.-L."/>
            <person name="Xu J."/>
            <person name="Martin F.M."/>
        </authorList>
    </citation>
    <scope>NUCLEOTIDE SEQUENCE</scope>
    <source>
        <strain evidence="2">BR01</strain>
    </source>
</reference>
<evidence type="ECO:0000313" key="2">
    <source>
        <dbReference type="EMBL" id="KAG6376766.1"/>
    </source>
</evidence>
<dbReference type="AlphaFoldDB" id="A0A8I2YRC4"/>
<dbReference type="Proteomes" id="UP000683000">
    <property type="component" value="Unassembled WGS sequence"/>
</dbReference>
<evidence type="ECO:0000313" key="3">
    <source>
        <dbReference type="Proteomes" id="UP000683000"/>
    </source>
</evidence>
<feature type="region of interest" description="Disordered" evidence="1">
    <location>
        <begin position="69"/>
        <end position="98"/>
    </location>
</feature>
<feature type="compositionally biased region" description="Polar residues" evidence="1">
    <location>
        <begin position="84"/>
        <end position="98"/>
    </location>
</feature>
<dbReference type="EMBL" id="JAGFBS010000011">
    <property type="protein sequence ID" value="KAG6376766.1"/>
    <property type="molecule type" value="Genomic_DNA"/>
</dbReference>
<gene>
    <name evidence="2" type="ORF">JVT61DRAFT_1788</name>
</gene>
<keyword evidence="3" id="KW-1185">Reference proteome</keyword>
<dbReference type="OrthoDB" id="2689708at2759"/>
<sequence>MVAATFAPTSTNELEELLAQIRRISLSTADAELVVMAVRQHVSALATGTSSPVNTASVPAAADLDSRSLDADHKPEASEPIPANSKSSSSAATDTPKTNAPAVLSEHHILTHLGTNFYFPNAGVLGPYYLVTKGTAIGIIAGWNHASPLVSDIASAAFCRVRCGLGRAREMMETAIQDGNTKAVSPSPKRR</sequence>
<proteinExistence type="predicted"/>
<protein>
    <submittedName>
        <fullName evidence="2">Uncharacterized protein</fullName>
    </submittedName>
</protein>
<organism evidence="2 3">
    <name type="scientific">Boletus reticuloceps</name>
    <dbReference type="NCBI Taxonomy" id="495285"/>
    <lineage>
        <taxon>Eukaryota</taxon>
        <taxon>Fungi</taxon>
        <taxon>Dikarya</taxon>
        <taxon>Basidiomycota</taxon>
        <taxon>Agaricomycotina</taxon>
        <taxon>Agaricomycetes</taxon>
        <taxon>Agaricomycetidae</taxon>
        <taxon>Boletales</taxon>
        <taxon>Boletineae</taxon>
        <taxon>Boletaceae</taxon>
        <taxon>Boletoideae</taxon>
        <taxon>Boletus</taxon>
    </lineage>
</organism>
<accession>A0A8I2YRC4</accession>
<comment type="caution">
    <text evidence="2">The sequence shown here is derived from an EMBL/GenBank/DDBJ whole genome shotgun (WGS) entry which is preliminary data.</text>
</comment>